<dbReference type="Proteomes" id="UP000317243">
    <property type="component" value="Unassembled WGS sequence"/>
</dbReference>
<evidence type="ECO:0000313" key="1">
    <source>
        <dbReference type="EMBL" id="TWT58883.1"/>
    </source>
</evidence>
<sequence length="114" mass="13195">MQVIGDHLHQDVFASELCAELNQSDKINQLTTIFNAFIPRRKKSNDSGFSNRWIGEAPFQMLIRRFVLISFDESLVRCLFNPLCLALCALTKLLRKMRRNTEISRNMIVPLVLL</sequence>
<accession>A0A5C5X996</accession>
<gene>
    <name evidence="1" type="ORF">KOR42_22700</name>
</gene>
<organism evidence="1 2">
    <name type="scientific">Thalassoglobus neptunius</name>
    <dbReference type="NCBI Taxonomy" id="1938619"/>
    <lineage>
        <taxon>Bacteria</taxon>
        <taxon>Pseudomonadati</taxon>
        <taxon>Planctomycetota</taxon>
        <taxon>Planctomycetia</taxon>
        <taxon>Planctomycetales</taxon>
        <taxon>Planctomycetaceae</taxon>
        <taxon>Thalassoglobus</taxon>
    </lineage>
</organism>
<comment type="caution">
    <text evidence="1">The sequence shown here is derived from an EMBL/GenBank/DDBJ whole genome shotgun (WGS) entry which is preliminary data.</text>
</comment>
<dbReference type="EMBL" id="SIHI01000001">
    <property type="protein sequence ID" value="TWT58883.1"/>
    <property type="molecule type" value="Genomic_DNA"/>
</dbReference>
<protein>
    <submittedName>
        <fullName evidence="1">Uncharacterized protein</fullName>
    </submittedName>
</protein>
<proteinExistence type="predicted"/>
<evidence type="ECO:0000313" key="2">
    <source>
        <dbReference type="Proteomes" id="UP000317243"/>
    </source>
</evidence>
<name>A0A5C5X996_9PLAN</name>
<reference evidence="1 2" key="1">
    <citation type="submission" date="2019-02" db="EMBL/GenBank/DDBJ databases">
        <title>Deep-cultivation of Planctomycetes and their phenomic and genomic characterization uncovers novel biology.</title>
        <authorList>
            <person name="Wiegand S."/>
            <person name="Jogler M."/>
            <person name="Boedeker C."/>
            <person name="Pinto D."/>
            <person name="Vollmers J."/>
            <person name="Rivas-Marin E."/>
            <person name="Kohn T."/>
            <person name="Peeters S.H."/>
            <person name="Heuer A."/>
            <person name="Rast P."/>
            <person name="Oberbeckmann S."/>
            <person name="Bunk B."/>
            <person name="Jeske O."/>
            <person name="Meyerdierks A."/>
            <person name="Storesund J.E."/>
            <person name="Kallscheuer N."/>
            <person name="Luecker S."/>
            <person name="Lage O.M."/>
            <person name="Pohl T."/>
            <person name="Merkel B.J."/>
            <person name="Hornburger P."/>
            <person name="Mueller R.-W."/>
            <person name="Bruemmer F."/>
            <person name="Labrenz M."/>
            <person name="Spormann A.M."/>
            <person name="Op Den Camp H."/>
            <person name="Overmann J."/>
            <person name="Amann R."/>
            <person name="Jetten M.S.M."/>
            <person name="Mascher T."/>
            <person name="Medema M.H."/>
            <person name="Devos D.P."/>
            <person name="Kaster A.-K."/>
            <person name="Ovreas L."/>
            <person name="Rohde M."/>
            <person name="Galperin M.Y."/>
            <person name="Jogler C."/>
        </authorList>
    </citation>
    <scope>NUCLEOTIDE SEQUENCE [LARGE SCALE GENOMIC DNA]</scope>
    <source>
        <strain evidence="1 2">KOR42</strain>
    </source>
</reference>
<dbReference type="AlphaFoldDB" id="A0A5C5X996"/>
<keyword evidence="2" id="KW-1185">Reference proteome</keyword>